<dbReference type="Proteomes" id="UP000236893">
    <property type="component" value="Unassembled WGS sequence"/>
</dbReference>
<dbReference type="CDD" id="cd01399">
    <property type="entry name" value="GlcN6P_deaminase"/>
    <property type="match status" value="1"/>
</dbReference>
<comment type="caution">
    <text evidence="3">The sequence shown here is derived from an EMBL/GenBank/DDBJ whole genome shotgun (WGS) entry which is preliminary data.</text>
</comment>
<accession>A0A2S4ZZV8</accession>
<dbReference type="GO" id="GO:0005737">
    <property type="term" value="C:cytoplasm"/>
    <property type="evidence" value="ECO:0007669"/>
    <property type="project" value="TreeGrafter"/>
</dbReference>
<dbReference type="EMBL" id="PQVF01000009">
    <property type="protein sequence ID" value="POY35880.1"/>
    <property type="molecule type" value="Genomic_DNA"/>
</dbReference>
<keyword evidence="1" id="KW-0378">Hydrolase</keyword>
<evidence type="ECO:0000259" key="2">
    <source>
        <dbReference type="Pfam" id="PF01182"/>
    </source>
</evidence>
<reference evidence="3 4" key="1">
    <citation type="submission" date="2018-01" db="EMBL/GenBank/DDBJ databases">
        <authorList>
            <person name="Gaut B.S."/>
            <person name="Morton B.R."/>
            <person name="Clegg M.T."/>
            <person name="Duvall M.R."/>
        </authorList>
    </citation>
    <scope>NUCLEOTIDE SEQUENCE [LARGE SCALE GENOMIC DNA]</scope>
    <source>
        <strain evidence="3 4">HR-AV</strain>
    </source>
</reference>
<keyword evidence="4" id="KW-1185">Reference proteome</keyword>
<evidence type="ECO:0000313" key="3">
    <source>
        <dbReference type="EMBL" id="POY35880.1"/>
    </source>
</evidence>
<dbReference type="SUPFAM" id="SSF100950">
    <property type="entry name" value="NagB/RpiA/CoA transferase-like"/>
    <property type="match status" value="1"/>
</dbReference>
<dbReference type="GO" id="GO:0019262">
    <property type="term" value="P:N-acetylneuraminate catabolic process"/>
    <property type="evidence" value="ECO:0007669"/>
    <property type="project" value="TreeGrafter"/>
</dbReference>
<dbReference type="AlphaFoldDB" id="A0A2S4ZZV8"/>
<dbReference type="PANTHER" id="PTHR11280">
    <property type="entry name" value="GLUCOSAMINE-6-PHOSPHATE ISOMERASE"/>
    <property type="match status" value="1"/>
</dbReference>
<dbReference type="Pfam" id="PF01182">
    <property type="entry name" value="Glucosamine_iso"/>
    <property type="match status" value="1"/>
</dbReference>
<dbReference type="GO" id="GO:0006046">
    <property type="term" value="P:N-acetylglucosamine catabolic process"/>
    <property type="evidence" value="ECO:0007669"/>
    <property type="project" value="TreeGrafter"/>
</dbReference>
<dbReference type="OrthoDB" id="9791139at2"/>
<protein>
    <submittedName>
        <fullName evidence="3">Glucosamine-6-phosphate deaminase</fullName>
    </submittedName>
</protein>
<gene>
    <name evidence="3" type="ORF">C3K47_14120</name>
</gene>
<dbReference type="PANTHER" id="PTHR11280:SF5">
    <property type="entry name" value="GLUCOSAMINE-6-PHOSPHATE ISOMERASE"/>
    <property type="match status" value="1"/>
</dbReference>
<dbReference type="GO" id="GO:0006043">
    <property type="term" value="P:glucosamine catabolic process"/>
    <property type="evidence" value="ECO:0007669"/>
    <property type="project" value="TreeGrafter"/>
</dbReference>
<dbReference type="RefSeq" id="WP_103789793.1">
    <property type="nucleotide sequence ID" value="NZ_PQVF01000009.1"/>
</dbReference>
<dbReference type="InterPro" id="IPR004547">
    <property type="entry name" value="Glucosamine6P_isomerase"/>
</dbReference>
<sequence length="242" mass="26400">MKISLADTYEALSQQVVNDVVQCLSKAGTPLFCPASGDTPSGVYAELVKQQQQGIINTANWRFVGLDEWGGMNGEDEGSCRFYLNKQLFFPLQTPEENVCFFDGKVEDPLTECERIDEFIDIHKGIDVVVLGLGMNGHIGMNEPGTSPDLHSHVSALDPVTQQVGQKYFSSQKKLLTGLTLGIASIMEAKHVILMVSGEKKASIVKKVIEGEITTEVPASLLRNHPSFSIYMDKAAAGHLKS</sequence>
<dbReference type="Gene3D" id="3.40.50.1360">
    <property type="match status" value="1"/>
</dbReference>
<organism evidence="3 4">
    <name type="scientific">Solitalea longa</name>
    <dbReference type="NCBI Taxonomy" id="2079460"/>
    <lineage>
        <taxon>Bacteria</taxon>
        <taxon>Pseudomonadati</taxon>
        <taxon>Bacteroidota</taxon>
        <taxon>Sphingobacteriia</taxon>
        <taxon>Sphingobacteriales</taxon>
        <taxon>Sphingobacteriaceae</taxon>
        <taxon>Solitalea</taxon>
    </lineage>
</organism>
<proteinExistence type="predicted"/>
<dbReference type="InterPro" id="IPR037171">
    <property type="entry name" value="NagB/RpiA_transferase-like"/>
</dbReference>
<dbReference type="InterPro" id="IPR006148">
    <property type="entry name" value="Glc/Gal-6P_isomerase"/>
</dbReference>
<name>A0A2S4ZZV8_9SPHI</name>
<evidence type="ECO:0000313" key="4">
    <source>
        <dbReference type="Proteomes" id="UP000236893"/>
    </source>
</evidence>
<dbReference type="GO" id="GO:0042802">
    <property type="term" value="F:identical protein binding"/>
    <property type="evidence" value="ECO:0007669"/>
    <property type="project" value="TreeGrafter"/>
</dbReference>
<dbReference type="GO" id="GO:0005975">
    <property type="term" value="P:carbohydrate metabolic process"/>
    <property type="evidence" value="ECO:0007669"/>
    <property type="project" value="InterPro"/>
</dbReference>
<dbReference type="GO" id="GO:0004342">
    <property type="term" value="F:glucosamine-6-phosphate deaminase activity"/>
    <property type="evidence" value="ECO:0007669"/>
    <property type="project" value="InterPro"/>
</dbReference>
<evidence type="ECO:0000256" key="1">
    <source>
        <dbReference type="ARBA" id="ARBA00022801"/>
    </source>
</evidence>
<feature type="domain" description="Glucosamine/galactosamine-6-phosphate isomerase" evidence="2">
    <location>
        <begin position="8"/>
        <end position="223"/>
    </location>
</feature>